<dbReference type="PANTHER" id="PTHR39560">
    <property type="entry name" value="PROTEIN ADENYLYLTRANSFERASE FIC-RELATED"/>
    <property type="match status" value="1"/>
</dbReference>
<keyword evidence="1" id="KW-0808">Transferase</keyword>
<evidence type="ECO:0000313" key="10">
    <source>
        <dbReference type="Proteomes" id="UP001232750"/>
    </source>
</evidence>
<dbReference type="SUPFAM" id="SSF140931">
    <property type="entry name" value="Fic-like"/>
    <property type="match status" value="1"/>
</dbReference>
<evidence type="ECO:0000256" key="4">
    <source>
        <dbReference type="ARBA" id="ARBA00022840"/>
    </source>
</evidence>
<gene>
    <name evidence="9" type="ORF">QNJ86_01850</name>
</gene>
<evidence type="ECO:0000256" key="1">
    <source>
        <dbReference type="ARBA" id="ARBA00022679"/>
    </source>
</evidence>
<comment type="catalytic activity">
    <reaction evidence="6">
        <text>L-threonyl-[protein] + ATP = 3-O-(5'-adenylyl)-L-threonyl-[protein] + diphosphate</text>
        <dbReference type="Rhea" id="RHEA:54292"/>
        <dbReference type="Rhea" id="RHEA-COMP:11060"/>
        <dbReference type="Rhea" id="RHEA-COMP:13847"/>
        <dbReference type="ChEBI" id="CHEBI:30013"/>
        <dbReference type="ChEBI" id="CHEBI:30616"/>
        <dbReference type="ChEBI" id="CHEBI:33019"/>
        <dbReference type="ChEBI" id="CHEBI:138113"/>
        <dbReference type="EC" id="2.7.7.108"/>
    </reaction>
</comment>
<evidence type="ECO:0000313" key="9">
    <source>
        <dbReference type="EMBL" id="MDJ1649535.1"/>
    </source>
</evidence>
<dbReference type="RefSeq" id="WP_283830867.1">
    <property type="nucleotide sequence ID" value="NZ_JASJEU010000003.1"/>
</dbReference>
<dbReference type="EC" id="2.7.7.108" evidence="5"/>
<accession>A0ABT7DMY8</accession>
<evidence type="ECO:0000259" key="8">
    <source>
        <dbReference type="PROSITE" id="PS51459"/>
    </source>
</evidence>
<evidence type="ECO:0000256" key="3">
    <source>
        <dbReference type="ARBA" id="ARBA00022741"/>
    </source>
</evidence>
<protein>
    <recommendedName>
        <fullName evidence="5">protein adenylyltransferase</fullName>
        <ecNumber evidence="5">2.7.7.108</ecNumber>
    </recommendedName>
</protein>
<evidence type="ECO:0000256" key="6">
    <source>
        <dbReference type="ARBA" id="ARBA00047939"/>
    </source>
</evidence>
<dbReference type="InterPro" id="IPR003812">
    <property type="entry name" value="Fido"/>
</dbReference>
<name>A0ABT7DMY8_9ACTN</name>
<feature type="domain" description="Fido" evidence="8">
    <location>
        <begin position="60"/>
        <end position="201"/>
    </location>
</feature>
<keyword evidence="4" id="KW-0067">ATP-binding</keyword>
<dbReference type="EMBL" id="JASJEU010000003">
    <property type="protein sequence ID" value="MDJ1649535.1"/>
    <property type="molecule type" value="Genomic_DNA"/>
</dbReference>
<proteinExistence type="predicted"/>
<reference evidence="9 10" key="1">
    <citation type="submission" date="2023-05" db="EMBL/GenBank/DDBJ databases">
        <title>Gordonibacter KGMB12511T sp. nov., isolated from faeces of healthy Korean.</title>
        <authorList>
            <person name="Kim H.S."/>
            <person name="Kim J.-S."/>
            <person name="Suh M.K."/>
            <person name="Eom M.K."/>
            <person name="Do H.E."/>
            <person name="Lee J.-S."/>
        </authorList>
    </citation>
    <scope>NUCLEOTIDE SEQUENCE [LARGE SCALE GENOMIC DNA]</scope>
    <source>
        <strain evidence="9 10">KGMB12511</strain>
    </source>
</reference>
<dbReference type="Pfam" id="PF02661">
    <property type="entry name" value="Fic"/>
    <property type="match status" value="1"/>
</dbReference>
<comment type="caution">
    <text evidence="9">The sequence shown here is derived from an EMBL/GenBank/DDBJ whole genome shotgun (WGS) entry which is preliminary data.</text>
</comment>
<keyword evidence="10" id="KW-1185">Reference proteome</keyword>
<sequence length="203" mass="23516">MPDREYDYSYDKDDSYLYSGTDILVNNFGIRDRKELSDVERAITGAKLVELDIHPIPGSFDLNHLCAIHEALFIEIYPWVGKVRAKGFISKGNSLFCAPEFIVPYSDELFGKLKADRYLKELTREEFIRKMAYYCAEINALHPFREGNGRAQRVFANQLARNAGWDLHLYDIDPDELCEAYIESMHVSTSHLEQLLDLVIQKR</sequence>
<dbReference type="PROSITE" id="PS51459">
    <property type="entry name" value="FIDO"/>
    <property type="match status" value="1"/>
</dbReference>
<organism evidence="9 10">
    <name type="scientific">Gordonibacter faecis</name>
    <dbReference type="NCBI Taxonomy" id="3047475"/>
    <lineage>
        <taxon>Bacteria</taxon>
        <taxon>Bacillati</taxon>
        <taxon>Actinomycetota</taxon>
        <taxon>Coriobacteriia</taxon>
        <taxon>Eggerthellales</taxon>
        <taxon>Eggerthellaceae</taxon>
        <taxon>Gordonibacter</taxon>
    </lineage>
</organism>
<keyword evidence="2" id="KW-0548">Nucleotidyltransferase</keyword>
<evidence type="ECO:0000256" key="7">
    <source>
        <dbReference type="ARBA" id="ARBA00048696"/>
    </source>
</evidence>
<comment type="catalytic activity">
    <reaction evidence="7">
        <text>L-tyrosyl-[protein] + ATP = O-(5'-adenylyl)-L-tyrosyl-[protein] + diphosphate</text>
        <dbReference type="Rhea" id="RHEA:54288"/>
        <dbReference type="Rhea" id="RHEA-COMP:10136"/>
        <dbReference type="Rhea" id="RHEA-COMP:13846"/>
        <dbReference type="ChEBI" id="CHEBI:30616"/>
        <dbReference type="ChEBI" id="CHEBI:33019"/>
        <dbReference type="ChEBI" id="CHEBI:46858"/>
        <dbReference type="ChEBI" id="CHEBI:83624"/>
        <dbReference type="EC" id="2.7.7.108"/>
    </reaction>
</comment>
<dbReference type="Gene3D" id="1.10.3290.10">
    <property type="entry name" value="Fido-like domain"/>
    <property type="match status" value="1"/>
</dbReference>
<evidence type="ECO:0000256" key="2">
    <source>
        <dbReference type="ARBA" id="ARBA00022695"/>
    </source>
</evidence>
<dbReference type="InterPro" id="IPR036597">
    <property type="entry name" value="Fido-like_dom_sf"/>
</dbReference>
<dbReference type="Proteomes" id="UP001232750">
    <property type="component" value="Unassembled WGS sequence"/>
</dbReference>
<evidence type="ECO:0000256" key="5">
    <source>
        <dbReference type="ARBA" id="ARBA00034531"/>
    </source>
</evidence>
<dbReference type="PANTHER" id="PTHR39560:SF1">
    <property type="entry name" value="PROTEIN ADENYLYLTRANSFERASE FIC-RELATED"/>
    <property type="match status" value="1"/>
</dbReference>
<keyword evidence="3" id="KW-0547">Nucleotide-binding</keyword>